<name>A0A218WV59_PUNGR</name>
<dbReference type="EMBL" id="MTKT01003181">
    <property type="protein sequence ID" value="OWM76553.1"/>
    <property type="molecule type" value="Genomic_DNA"/>
</dbReference>
<evidence type="ECO:0000313" key="1">
    <source>
        <dbReference type="EMBL" id="OWM76553.1"/>
    </source>
</evidence>
<dbReference type="AlphaFoldDB" id="A0A218WV59"/>
<protein>
    <submittedName>
        <fullName evidence="1">Uncharacterized protein</fullName>
    </submittedName>
</protein>
<dbReference type="Proteomes" id="UP000197138">
    <property type="component" value="Unassembled WGS sequence"/>
</dbReference>
<reference evidence="2" key="1">
    <citation type="journal article" date="2017" name="Plant J.">
        <title>The pomegranate (Punica granatum L.) genome and the genomics of punicalagin biosynthesis.</title>
        <authorList>
            <person name="Qin G."/>
            <person name="Xu C."/>
            <person name="Ming R."/>
            <person name="Tang H."/>
            <person name="Guyot R."/>
            <person name="Kramer E.M."/>
            <person name="Hu Y."/>
            <person name="Yi X."/>
            <person name="Qi Y."/>
            <person name="Xu X."/>
            <person name="Gao Z."/>
            <person name="Pan H."/>
            <person name="Jian J."/>
            <person name="Tian Y."/>
            <person name="Yue Z."/>
            <person name="Xu Y."/>
        </authorList>
    </citation>
    <scope>NUCLEOTIDE SEQUENCE [LARGE SCALE GENOMIC DNA]</scope>
    <source>
        <strain evidence="2">cv. Dabenzi</strain>
    </source>
</reference>
<accession>A0A218WV59</accession>
<sequence>MPSHKSLIFSDRTFPARLKIVNPSRAPAVLAIGHFLPAVIHGSAAVASSIDLCTSCTLRFPSQTGTLCISPSSRVIVLPVISFTRFLIPFVRLGGENPAPGALGCESVVGSESVLRVCDIKRIG</sequence>
<gene>
    <name evidence="1" type="ORF">CDL15_Pgr005517</name>
</gene>
<evidence type="ECO:0000313" key="2">
    <source>
        <dbReference type="Proteomes" id="UP000197138"/>
    </source>
</evidence>
<proteinExistence type="predicted"/>
<comment type="caution">
    <text evidence="1">The sequence shown here is derived from an EMBL/GenBank/DDBJ whole genome shotgun (WGS) entry which is preliminary data.</text>
</comment>
<organism evidence="1 2">
    <name type="scientific">Punica granatum</name>
    <name type="common">Pomegranate</name>
    <dbReference type="NCBI Taxonomy" id="22663"/>
    <lineage>
        <taxon>Eukaryota</taxon>
        <taxon>Viridiplantae</taxon>
        <taxon>Streptophyta</taxon>
        <taxon>Embryophyta</taxon>
        <taxon>Tracheophyta</taxon>
        <taxon>Spermatophyta</taxon>
        <taxon>Magnoliopsida</taxon>
        <taxon>eudicotyledons</taxon>
        <taxon>Gunneridae</taxon>
        <taxon>Pentapetalae</taxon>
        <taxon>rosids</taxon>
        <taxon>malvids</taxon>
        <taxon>Myrtales</taxon>
        <taxon>Lythraceae</taxon>
        <taxon>Punica</taxon>
    </lineage>
</organism>